<dbReference type="Pfam" id="PF03795">
    <property type="entry name" value="YCII"/>
    <property type="match status" value="1"/>
</dbReference>
<reference evidence="3" key="2">
    <citation type="submission" date="2020-09" db="EMBL/GenBank/DDBJ databases">
        <authorList>
            <person name="Sun Q."/>
            <person name="Ohkuma M."/>
        </authorList>
    </citation>
    <scope>NUCLEOTIDE SEQUENCE</scope>
    <source>
        <strain evidence="3">JCM 3276</strain>
    </source>
</reference>
<gene>
    <name evidence="3" type="ORF">GCM10010171_43180</name>
</gene>
<accession>A0A918LGC5</accession>
<dbReference type="SUPFAM" id="SSF54909">
    <property type="entry name" value="Dimeric alpha+beta barrel"/>
    <property type="match status" value="1"/>
</dbReference>
<evidence type="ECO:0000313" key="3">
    <source>
        <dbReference type="EMBL" id="GGS43430.1"/>
    </source>
</evidence>
<dbReference type="InterPro" id="IPR005545">
    <property type="entry name" value="YCII"/>
</dbReference>
<name>A0A918LGC5_9PSEU</name>
<dbReference type="RefSeq" id="WP_189212327.1">
    <property type="nucleotide sequence ID" value="NZ_BMRB01000003.1"/>
</dbReference>
<evidence type="ECO:0000256" key="1">
    <source>
        <dbReference type="ARBA" id="ARBA00007689"/>
    </source>
</evidence>
<dbReference type="EMBL" id="BMRB01000003">
    <property type="protein sequence ID" value="GGS43430.1"/>
    <property type="molecule type" value="Genomic_DNA"/>
</dbReference>
<organism evidence="3 4">
    <name type="scientific">Actinokineospora fastidiosa</name>
    <dbReference type="NCBI Taxonomy" id="1816"/>
    <lineage>
        <taxon>Bacteria</taxon>
        <taxon>Bacillati</taxon>
        <taxon>Actinomycetota</taxon>
        <taxon>Actinomycetes</taxon>
        <taxon>Pseudonocardiales</taxon>
        <taxon>Pseudonocardiaceae</taxon>
        <taxon>Actinokineospora</taxon>
    </lineage>
</organism>
<proteinExistence type="inferred from homology"/>
<keyword evidence="4" id="KW-1185">Reference proteome</keyword>
<dbReference type="InterPro" id="IPR011008">
    <property type="entry name" value="Dimeric_a/b-barrel"/>
</dbReference>
<dbReference type="Proteomes" id="UP000660680">
    <property type="component" value="Unassembled WGS sequence"/>
</dbReference>
<comment type="similarity">
    <text evidence="1">Belongs to the YciI family.</text>
</comment>
<dbReference type="AlphaFoldDB" id="A0A918LGC5"/>
<feature type="domain" description="YCII-related" evidence="2">
    <location>
        <begin position="1"/>
        <end position="106"/>
    </location>
</feature>
<reference evidence="3" key="1">
    <citation type="journal article" date="2014" name="Int. J. Syst. Evol. Microbiol.">
        <title>Complete genome sequence of Corynebacterium casei LMG S-19264T (=DSM 44701T), isolated from a smear-ripened cheese.</title>
        <authorList>
            <consortium name="US DOE Joint Genome Institute (JGI-PGF)"/>
            <person name="Walter F."/>
            <person name="Albersmeier A."/>
            <person name="Kalinowski J."/>
            <person name="Ruckert C."/>
        </authorList>
    </citation>
    <scope>NUCLEOTIDE SEQUENCE</scope>
    <source>
        <strain evidence="3">JCM 3276</strain>
    </source>
</reference>
<evidence type="ECO:0000313" key="4">
    <source>
        <dbReference type="Proteomes" id="UP000660680"/>
    </source>
</evidence>
<comment type="caution">
    <text evidence="3">The sequence shown here is derived from an EMBL/GenBank/DDBJ whole genome shotgun (WGS) entry which is preliminary data.</text>
</comment>
<evidence type="ECO:0000259" key="2">
    <source>
        <dbReference type="Pfam" id="PF03795"/>
    </source>
</evidence>
<sequence>MKYALIYQYDPAQATPGGMAEIEEWMALDQEVKDAGAHVYSAGFHSAADAHTVTAASPDTVKGTEGVTIAGFMVVEVPDLETALTWARKIPTARYGSVQVRALVEFEA</sequence>
<protein>
    <recommendedName>
        <fullName evidence="2">YCII-related domain-containing protein</fullName>
    </recommendedName>
</protein>
<dbReference type="Gene3D" id="3.30.70.1060">
    <property type="entry name" value="Dimeric alpha+beta barrel"/>
    <property type="match status" value="1"/>
</dbReference>